<accession>A0A7L4UQG0</accession>
<feature type="chain" id="PRO_5029575609" description="Adhesin" evidence="1">
    <location>
        <begin position="20"/>
        <end position="347"/>
    </location>
</feature>
<organism evidence="2 3">
    <name type="scientific">Balneicella halophila</name>
    <dbReference type="NCBI Taxonomy" id="1537566"/>
    <lineage>
        <taxon>Bacteria</taxon>
        <taxon>Pseudomonadati</taxon>
        <taxon>Bacteroidota</taxon>
        <taxon>Bacteroidia</taxon>
        <taxon>Bacteroidales</taxon>
        <taxon>Balneicellaceae</taxon>
        <taxon>Balneicella</taxon>
    </lineage>
</organism>
<evidence type="ECO:0000313" key="2">
    <source>
        <dbReference type="EMBL" id="PVX51983.1"/>
    </source>
</evidence>
<feature type="signal peptide" evidence="1">
    <location>
        <begin position="1"/>
        <end position="19"/>
    </location>
</feature>
<reference evidence="2 3" key="1">
    <citation type="submission" date="2018-05" db="EMBL/GenBank/DDBJ databases">
        <title>Genomic Encyclopedia of Type Strains, Phase IV (KMG-IV): sequencing the most valuable type-strain genomes for metagenomic binning, comparative biology and taxonomic classification.</title>
        <authorList>
            <person name="Goeker M."/>
        </authorList>
    </citation>
    <scope>NUCLEOTIDE SEQUENCE [LARGE SCALE GENOMIC DNA]</scope>
    <source>
        <strain evidence="2 3">DSM 28579</strain>
    </source>
</reference>
<evidence type="ECO:0000256" key="1">
    <source>
        <dbReference type="SAM" id="SignalP"/>
    </source>
</evidence>
<name>A0A7L4UQG0_BALHA</name>
<comment type="caution">
    <text evidence="2">The sequence shown here is derived from an EMBL/GenBank/DDBJ whole genome shotgun (WGS) entry which is preliminary data.</text>
</comment>
<dbReference type="AlphaFoldDB" id="A0A7L4UQG0"/>
<gene>
    <name evidence="2" type="ORF">C7377_0278</name>
</gene>
<dbReference type="RefSeq" id="WP_116495549.1">
    <property type="nucleotide sequence ID" value="NZ_QENZ01000003.1"/>
</dbReference>
<keyword evidence="3" id="KW-1185">Reference proteome</keyword>
<dbReference type="OrthoDB" id="1117657at2"/>
<sequence>MKKLIGILLVLCSITVTNAKEETITKTIDATGIEILKIDSKYGKIIIENWDKQEIAIEAIISAQSKKEETMEKMLRNVSVKINDKGNYLDVSTNFGTFFSFIKFSNKLFNNGDFSIDYYIKMPNNISLDISLHNGDIILYERDADVRLNHSSGYISSQTIHGKSSFELKDSHLKISQVGDLSFNTRNSSLMIEKANLLKGESYNSKLEIGEVGTFDAKSMRDEFNLRQASQIIVNSTLTDIVVDRLDMSGILNPDYGSVTIKEITPNFDELKMNSKGAQVSVFLGDTPANIAISHHSSTKMLIPENLGINMRFGETQKDFITTGTIGDPTAPSQILINARGGSLQLQ</sequence>
<evidence type="ECO:0000313" key="3">
    <source>
        <dbReference type="Proteomes" id="UP000251835"/>
    </source>
</evidence>
<dbReference type="Proteomes" id="UP000251835">
    <property type="component" value="Unassembled WGS sequence"/>
</dbReference>
<dbReference type="EMBL" id="QENZ01000003">
    <property type="protein sequence ID" value="PVX51983.1"/>
    <property type="molecule type" value="Genomic_DNA"/>
</dbReference>
<evidence type="ECO:0008006" key="4">
    <source>
        <dbReference type="Google" id="ProtNLM"/>
    </source>
</evidence>
<proteinExistence type="predicted"/>
<keyword evidence="1" id="KW-0732">Signal</keyword>
<protein>
    <recommendedName>
        <fullName evidence="4">Adhesin</fullName>
    </recommendedName>
</protein>